<dbReference type="Proteomes" id="UP001165960">
    <property type="component" value="Unassembled WGS sequence"/>
</dbReference>
<dbReference type="EMBL" id="QTSX02002301">
    <property type="protein sequence ID" value="KAJ9076281.1"/>
    <property type="molecule type" value="Genomic_DNA"/>
</dbReference>
<reference evidence="1" key="1">
    <citation type="submission" date="2022-04" db="EMBL/GenBank/DDBJ databases">
        <title>Genome of the entomopathogenic fungus Entomophthora muscae.</title>
        <authorList>
            <person name="Elya C."/>
            <person name="Lovett B.R."/>
            <person name="Lee E."/>
            <person name="Macias A.M."/>
            <person name="Hajek A.E."/>
            <person name="De Bivort B.L."/>
            <person name="Kasson M.T."/>
            <person name="De Fine Licht H.H."/>
            <person name="Stajich J.E."/>
        </authorList>
    </citation>
    <scope>NUCLEOTIDE SEQUENCE</scope>
    <source>
        <strain evidence="1">Berkeley</strain>
    </source>
</reference>
<accession>A0ACC2TP74</accession>
<name>A0ACC2TP74_9FUNG</name>
<evidence type="ECO:0000313" key="1">
    <source>
        <dbReference type="EMBL" id="KAJ9076281.1"/>
    </source>
</evidence>
<proteinExistence type="predicted"/>
<comment type="caution">
    <text evidence="1">The sequence shown here is derived from an EMBL/GenBank/DDBJ whole genome shotgun (WGS) entry which is preliminary data.</text>
</comment>
<organism evidence="1 2">
    <name type="scientific">Entomophthora muscae</name>
    <dbReference type="NCBI Taxonomy" id="34485"/>
    <lineage>
        <taxon>Eukaryota</taxon>
        <taxon>Fungi</taxon>
        <taxon>Fungi incertae sedis</taxon>
        <taxon>Zoopagomycota</taxon>
        <taxon>Entomophthoromycotina</taxon>
        <taxon>Entomophthoromycetes</taxon>
        <taxon>Entomophthorales</taxon>
        <taxon>Entomophthoraceae</taxon>
        <taxon>Entomophthora</taxon>
    </lineage>
</organism>
<keyword evidence="2" id="KW-1185">Reference proteome</keyword>
<evidence type="ECO:0000313" key="2">
    <source>
        <dbReference type="Proteomes" id="UP001165960"/>
    </source>
</evidence>
<sequence>MHQLRLTVHWQGVVRDYGVPNDIDQLHDLYFEQKPRVGSPVFVKLDYNGTNLINLTESICELATDLETGYSCPISPQQFNISVSIPIPFILPPGDYEFHLRGQSDQKERIFKASVHLRLGAQ</sequence>
<protein>
    <submittedName>
        <fullName evidence="1">Phosphatidylglycerol/phosphatidylinositol transfer protein</fullName>
    </submittedName>
</protein>
<gene>
    <name evidence="1" type="primary">NPC2_23</name>
    <name evidence="1" type="ORF">DSO57_1027778</name>
</gene>